<gene>
    <name evidence="1" type="ORF">JCM16775_p3003</name>
</gene>
<organism evidence="1 2">
    <name type="scientific">Leptotrichia hofstadii</name>
    <dbReference type="NCBI Taxonomy" id="157688"/>
    <lineage>
        <taxon>Bacteria</taxon>
        <taxon>Fusobacteriati</taxon>
        <taxon>Fusobacteriota</taxon>
        <taxon>Fusobacteriia</taxon>
        <taxon>Fusobacteriales</taxon>
        <taxon>Leptotrichiaceae</taxon>
        <taxon>Leptotrichia</taxon>
    </lineage>
</organism>
<protein>
    <submittedName>
        <fullName evidence="1">Uncharacterized protein</fullName>
    </submittedName>
</protein>
<geneLocation type="plasmid" evidence="2">
    <name>pjcm16775-3 dna</name>
</geneLocation>
<reference evidence="1 2" key="1">
    <citation type="submission" date="2019-07" db="EMBL/GenBank/DDBJ databases">
        <title>Complete Genome Sequence of Leptotrichia hofstadii Strain JCM16775.</title>
        <authorList>
            <person name="Watanabe S."/>
            <person name="Cui L."/>
        </authorList>
    </citation>
    <scope>NUCLEOTIDE SEQUENCE [LARGE SCALE GENOMIC DNA]</scope>
    <source>
        <strain evidence="1 2">JCM16775</strain>
        <plasmid evidence="2">pjcm16775-3 dna</plasmid>
    </source>
</reference>
<dbReference type="OrthoDB" id="9970981at2"/>
<dbReference type="EMBL" id="AP019826">
    <property type="protein sequence ID" value="BBM39808.1"/>
    <property type="molecule type" value="Genomic_DNA"/>
</dbReference>
<evidence type="ECO:0000313" key="1">
    <source>
        <dbReference type="EMBL" id="BBM39808.1"/>
    </source>
</evidence>
<sequence length="75" mass="9057">MKRKEIYEKISEMHNIELKRLLNLYKNNEIDLETLDKLFAVRTDELVQHTRDLANACDEELEEKMNFIINTMTEK</sequence>
<dbReference type="RefSeq" id="WP_026745124.1">
    <property type="nucleotide sequence ID" value="NZ_AP019826.1"/>
</dbReference>
<dbReference type="Proteomes" id="UP000321892">
    <property type="component" value="Plasmid pjcm16775-3 dna"/>
</dbReference>
<evidence type="ECO:0000313" key="2">
    <source>
        <dbReference type="Proteomes" id="UP000321892"/>
    </source>
</evidence>
<accession>A0A510JKF8</accession>
<proteinExistence type="predicted"/>
<name>A0A510JKF8_9FUSO</name>
<keyword evidence="2" id="KW-1185">Reference proteome</keyword>
<dbReference type="KEGG" id="lhf:JCM16775_p3003"/>
<keyword evidence="1" id="KW-0614">Plasmid</keyword>
<dbReference type="AlphaFoldDB" id="A0A510JKF8"/>